<reference evidence="1" key="2">
    <citation type="submission" date="2023-05" db="EMBL/GenBank/DDBJ databases">
        <authorList>
            <consortium name="Lawrence Berkeley National Laboratory"/>
            <person name="Steindorff A."/>
            <person name="Hensen N."/>
            <person name="Bonometti L."/>
            <person name="Westerberg I."/>
            <person name="Brannstrom I.O."/>
            <person name="Guillou S."/>
            <person name="Cros-Aarteil S."/>
            <person name="Calhoun S."/>
            <person name="Haridas S."/>
            <person name="Kuo A."/>
            <person name="Mondo S."/>
            <person name="Pangilinan J."/>
            <person name="Riley R."/>
            <person name="Labutti K."/>
            <person name="Andreopoulos B."/>
            <person name="Lipzen A."/>
            <person name="Chen C."/>
            <person name="Yanf M."/>
            <person name="Daum C."/>
            <person name="Ng V."/>
            <person name="Clum A."/>
            <person name="Ohm R."/>
            <person name="Martin F."/>
            <person name="Silar P."/>
            <person name="Natvig D."/>
            <person name="Lalanne C."/>
            <person name="Gautier V."/>
            <person name="Ament-Velasquez S.L."/>
            <person name="Kruys A."/>
            <person name="Hutchinson M.I."/>
            <person name="Powell A.J."/>
            <person name="Barry K."/>
            <person name="Miller A.N."/>
            <person name="Grigoriev I.V."/>
            <person name="Debuchy R."/>
            <person name="Gladieux P."/>
            <person name="Thoren M.H."/>
            <person name="Johannesson H."/>
        </authorList>
    </citation>
    <scope>NUCLEOTIDE SEQUENCE</scope>
    <source>
        <strain evidence="1">CBS 359.72</strain>
    </source>
</reference>
<proteinExistence type="predicted"/>
<protein>
    <submittedName>
        <fullName evidence="1">Uncharacterized protein</fullName>
    </submittedName>
</protein>
<name>A0AAN7HJA9_9PEZI</name>
<reference evidence="1" key="1">
    <citation type="journal article" date="2023" name="Mol. Phylogenet. Evol.">
        <title>Genome-scale phylogeny and comparative genomics of the fungal order Sordariales.</title>
        <authorList>
            <person name="Hensen N."/>
            <person name="Bonometti L."/>
            <person name="Westerberg I."/>
            <person name="Brannstrom I.O."/>
            <person name="Guillou S."/>
            <person name="Cros-Aarteil S."/>
            <person name="Calhoun S."/>
            <person name="Haridas S."/>
            <person name="Kuo A."/>
            <person name="Mondo S."/>
            <person name="Pangilinan J."/>
            <person name="Riley R."/>
            <person name="LaButti K."/>
            <person name="Andreopoulos B."/>
            <person name="Lipzen A."/>
            <person name="Chen C."/>
            <person name="Yan M."/>
            <person name="Daum C."/>
            <person name="Ng V."/>
            <person name="Clum A."/>
            <person name="Steindorff A."/>
            <person name="Ohm R.A."/>
            <person name="Martin F."/>
            <person name="Silar P."/>
            <person name="Natvig D.O."/>
            <person name="Lalanne C."/>
            <person name="Gautier V."/>
            <person name="Ament-Velasquez S.L."/>
            <person name="Kruys A."/>
            <person name="Hutchinson M.I."/>
            <person name="Powell A.J."/>
            <person name="Barry K."/>
            <person name="Miller A.N."/>
            <person name="Grigoriev I.V."/>
            <person name="Debuchy R."/>
            <person name="Gladieux P."/>
            <person name="Hiltunen Thoren M."/>
            <person name="Johannesson H."/>
        </authorList>
    </citation>
    <scope>NUCLEOTIDE SEQUENCE</scope>
    <source>
        <strain evidence="1">CBS 359.72</strain>
    </source>
</reference>
<evidence type="ECO:0000313" key="1">
    <source>
        <dbReference type="EMBL" id="KAK4252346.1"/>
    </source>
</evidence>
<organism evidence="1 2">
    <name type="scientific">Corynascus novoguineensis</name>
    <dbReference type="NCBI Taxonomy" id="1126955"/>
    <lineage>
        <taxon>Eukaryota</taxon>
        <taxon>Fungi</taxon>
        <taxon>Dikarya</taxon>
        <taxon>Ascomycota</taxon>
        <taxon>Pezizomycotina</taxon>
        <taxon>Sordariomycetes</taxon>
        <taxon>Sordariomycetidae</taxon>
        <taxon>Sordariales</taxon>
        <taxon>Chaetomiaceae</taxon>
        <taxon>Corynascus</taxon>
    </lineage>
</organism>
<keyword evidence="2" id="KW-1185">Reference proteome</keyword>
<comment type="caution">
    <text evidence="1">The sequence shown here is derived from an EMBL/GenBank/DDBJ whole genome shotgun (WGS) entry which is preliminary data.</text>
</comment>
<dbReference type="Proteomes" id="UP001303647">
    <property type="component" value="Unassembled WGS sequence"/>
</dbReference>
<accession>A0AAN7HJA9</accession>
<evidence type="ECO:0000313" key="2">
    <source>
        <dbReference type="Proteomes" id="UP001303647"/>
    </source>
</evidence>
<dbReference type="AlphaFoldDB" id="A0AAN7HJA9"/>
<dbReference type="EMBL" id="MU857601">
    <property type="protein sequence ID" value="KAK4252346.1"/>
    <property type="molecule type" value="Genomic_DNA"/>
</dbReference>
<sequence>MPNRELAAQIVAMCWDHDSLPQAGPGCLMPGFNGGYFYVPYDESREGLPLDLQDGINKLERWFKDPANGPIMRKMDKMLEKEVNKKCFWEFLDGGNASRIDFHGKIKMLARYRLMQTGVDVAPNDPRNPQFEFGIVNITEFGNVKMKWNNLDWNCTESQVVNLLENYSKPLFDYATVREGLLKDLLIIHQPQDAAEEAEILHKKLKSQQTIMDEPDWLYFFCNERDAATLLGERDWKTLRKQPNDIKLMKRESREKSKWPIIIRPSKLSHYNLCDQVFNLQRRQMEYCQEVEPALLEGPQDAGEQCFKRG</sequence>
<gene>
    <name evidence="1" type="ORF">C7999DRAFT_27073</name>
</gene>